<dbReference type="SUPFAM" id="SSF54695">
    <property type="entry name" value="POZ domain"/>
    <property type="match status" value="1"/>
</dbReference>
<feature type="non-terminal residue" evidence="2">
    <location>
        <position position="482"/>
    </location>
</feature>
<dbReference type="Proteomes" id="UP000789405">
    <property type="component" value="Unassembled WGS sequence"/>
</dbReference>
<dbReference type="Pfam" id="PF00651">
    <property type="entry name" value="BTB"/>
    <property type="match status" value="1"/>
</dbReference>
<dbReference type="AlphaFoldDB" id="A0A9N9P094"/>
<evidence type="ECO:0000313" key="2">
    <source>
        <dbReference type="EMBL" id="CAG8772679.1"/>
    </source>
</evidence>
<dbReference type="EMBL" id="CAJVPY010019724">
    <property type="protein sequence ID" value="CAG8772679.1"/>
    <property type="molecule type" value="Genomic_DNA"/>
</dbReference>
<proteinExistence type="predicted"/>
<organism evidence="2 3">
    <name type="scientific">Dentiscutata erythropus</name>
    <dbReference type="NCBI Taxonomy" id="1348616"/>
    <lineage>
        <taxon>Eukaryota</taxon>
        <taxon>Fungi</taxon>
        <taxon>Fungi incertae sedis</taxon>
        <taxon>Mucoromycota</taxon>
        <taxon>Glomeromycotina</taxon>
        <taxon>Glomeromycetes</taxon>
        <taxon>Diversisporales</taxon>
        <taxon>Gigasporaceae</taxon>
        <taxon>Dentiscutata</taxon>
    </lineage>
</organism>
<dbReference type="OrthoDB" id="1022638at2759"/>
<dbReference type="Pfam" id="PF07707">
    <property type="entry name" value="BACK"/>
    <property type="match status" value="1"/>
</dbReference>
<dbReference type="Gene3D" id="3.30.710.10">
    <property type="entry name" value="Potassium Channel Kv1.1, Chain A"/>
    <property type="match status" value="1"/>
</dbReference>
<accession>A0A9N9P094</accession>
<evidence type="ECO:0000313" key="3">
    <source>
        <dbReference type="Proteomes" id="UP000789405"/>
    </source>
</evidence>
<reference evidence="2" key="1">
    <citation type="submission" date="2021-06" db="EMBL/GenBank/DDBJ databases">
        <authorList>
            <person name="Kallberg Y."/>
            <person name="Tangrot J."/>
            <person name="Rosling A."/>
        </authorList>
    </citation>
    <scope>NUCLEOTIDE SEQUENCE</scope>
    <source>
        <strain evidence="2">MA453B</strain>
    </source>
</reference>
<dbReference type="PROSITE" id="PS50097">
    <property type="entry name" value="BTB"/>
    <property type="match status" value="1"/>
</dbReference>
<evidence type="ECO:0000259" key="1">
    <source>
        <dbReference type="PROSITE" id="PS50097"/>
    </source>
</evidence>
<dbReference type="InterPro" id="IPR011333">
    <property type="entry name" value="SKP1/BTB/POZ_sf"/>
</dbReference>
<comment type="caution">
    <text evidence="2">The sequence shown here is derived from an EMBL/GenBank/DDBJ whole genome shotgun (WGS) entry which is preliminary data.</text>
</comment>
<feature type="non-terminal residue" evidence="2">
    <location>
        <position position="1"/>
    </location>
</feature>
<dbReference type="InterPro" id="IPR011705">
    <property type="entry name" value="BACK"/>
</dbReference>
<dbReference type="InterPro" id="IPR000210">
    <property type="entry name" value="BTB/POZ_dom"/>
</dbReference>
<sequence length="482" mass="56835">DMIAISHDFASKSSGYIFQTDNEDNLEAMRILENLKTHYNNEKFADTKIIVDEDKNEVIYVHSQILKIQSKYLESALSQSWERKKDNYYIIKKPNATKESMDNVLKFLYFDKPFSSLRAEEFIKTFLLTDEICIDVYLNMLNQYFINNIEKLISDDLKLIFDFIESFKELQKIVVRTIFHKPKLFFSAENFQTITIQYLKLFISNDNLDIKETEILKKVIIWLNGRDLKDLNEYYNILLKYIRFDQITDNGFKILYVNLKEESINSDILKKWIDRQDTTNYKHNFKLLLKENVIKAEQLHSSCNNKDATIVIGKLKNEDSFIGGYNSLNWSTETYKGTEDSFIFTKLLSFLQSKALLSSIYGAVYVKRQKMIDYILDINRLNNLLKNNEINFLSNLFPPANVELDEEVNEYLDNIFSIFKSKETLNAENIFEEVEQEWKLTGDVEKKAKIFYDAIHSTLNDDSLKEQRKQKLVLLKETPSDI</sequence>
<dbReference type="CDD" id="cd18186">
    <property type="entry name" value="BTB_POZ_ZBTB_KLHL-like"/>
    <property type="match status" value="1"/>
</dbReference>
<protein>
    <submittedName>
        <fullName evidence="2">24711_t:CDS:1</fullName>
    </submittedName>
</protein>
<gene>
    <name evidence="2" type="ORF">DERYTH_LOCUS18837</name>
</gene>
<feature type="domain" description="BTB" evidence="1">
    <location>
        <begin position="45"/>
        <end position="109"/>
    </location>
</feature>
<name>A0A9N9P094_9GLOM</name>
<keyword evidence="3" id="KW-1185">Reference proteome</keyword>